<dbReference type="HOGENOM" id="CLU_1498141_0_0_1"/>
<keyword evidence="2" id="KW-1185">Reference proteome</keyword>
<organism evidence="1 2">
    <name type="scientific">Strigamia maritima</name>
    <name type="common">European centipede</name>
    <name type="synonym">Geophilus maritimus</name>
    <dbReference type="NCBI Taxonomy" id="126957"/>
    <lineage>
        <taxon>Eukaryota</taxon>
        <taxon>Metazoa</taxon>
        <taxon>Ecdysozoa</taxon>
        <taxon>Arthropoda</taxon>
        <taxon>Myriapoda</taxon>
        <taxon>Chilopoda</taxon>
        <taxon>Pleurostigmophora</taxon>
        <taxon>Geophilomorpha</taxon>
        <taxon>Linotaeniidae</taxon>
        <taxon>Strigamia</taxon>
    </lineage>
</organism>
<dbReference type="AlphaFoldDB" id="T1IPW3"/>
<dbReference type="eggNOG" id="ENOG502SU0S">
    <property type="taxonomic scope" value="Eukaryota"/>
</dbReference>
<dbReference type="Proteomes" id="UP000014500">
    <property type="component" value="Unassembled WGS sequence"/>
</dbReference>
<name>T1IPW3_STRMM</name>
<evidence type="ECO:0000313" key="1">
    <source>
        <dbReference type="EnsemblMetazoa" id="SMAR003069-PA"/>
    </source>
</evidence>
<reference evidence="2" key="1">
    <citation type="submission" date="2011-05" db="EMBL/GenBank/DDBJ databases">
        <authorList>
            <person name="Richards S.R."/>
            <person name="Qu J."/>
            <person name="Jiang H."/>
            <person name="Jhangiani S.N."/>
            <person name="Agravi P."/>
            <person name="Goodspeed R."/>
            <person name="Gross S."/>
            <person name="Mandapat C."/>
            <person name="Jackson L."/>
            <person name="Mathew T."/>
            <person name="Pu L."/>
            <person name="Thornton R."/>
            <person name="Saada N."/>
            <person name="Wilczek-Boney K.B."/>
            <person name="Lee S."/>
            <person name="Kovar C."/>
            <person name="Wu Y."/>
            <person name="Scherer S.E."/>
            <person name="Worley K.C."/>
            <person name="Muzny D.M."/>
            <person name="Gibbs R."/>
        </authorList>
    </citation>
    <scope>NUCLEOTIDE SEQUENCE</scope>
    <source>
        <strain evidence="2">Brora</strain>
    </source>
</reference>
<dbReference type="OMA" id="LFANDTC"/>
<accession>T1IPW3</accession>
<reference evidence="1" key="2">
    <citation type="submission" date="2015-02" db="UniProtKB">
        <authorList>
            <consortium name="EnsemblMetazoa"/>
        </authorList>
    </citation>
    <scope>IDENTIFICATION</scope>
</reference>
<dbReference type="EnsemblMetazoa" id="SMAR003069-RA">
    <property type="protein sequence ID" value="SMAR003069-PA"/>
    <property type="gene ID" value="SMAR003069"/>
</dbReference>
<dbReference type="EMBL" id="JH431265">
    <property type="status" value="NOT_ANNOTATED_CDS"/>
    <property type="molecule type" value="Genomic_DNA"/>
</dbReference>
<dbReference type="PANTHER" id="PTHR15976:SF17">
    <property type="entry name" value="CONSTITUTIVE COACTIVATOR OF PEROXISOME PROLIFERATOR-ACTIVATED RECEPTOR GAMMA"/>
    <property type="match status" value="1"/>
</dbReference>
<evidence type="ECO:0000313" key="2">
    <source>
        <dbReference type="Proteomes" id="UP000014500"/>
    </source>
</evidence>
<dbReference type="PANTHER" id="PTHR15976">
    <property type="entry name" value="CONSTITUTIVE COACTIVATOR OF PEROXISOME PROLIFERATOR-ACTIVATED RECEPTOR GAMMA"/>
    <property type="match status" value="1"/>
</dbReference>
<sequence>MHYGGTTSLAQLWLGNSPKVRWETFLGCFSNTFSHQLLFERVPFHFIVLCIVLNHMIQNLNIEEWEIDAFIAQGIIVNKCDVSFLKKINIDRLNARAVHLSSIFMRGVSCSLFVLCTCSYPFPMSNAMPWNFFDGKLFHHFYLRAMQKERFVNHRERIKFPLAMFLKLKGVIVENTKFQK</sequence>
<proteinExistence type="predicted"/>
<protein>
    <submittedName>
        <fullName evidence="1">Uncharacterized protein</fullName>
    </submittedName>
</protein>
<dbReference type="GO" id="GO:0005634">
    <property type="term" value="C:nucleus"/>
    <property type="evidence" value="ECO:0007669"/>
    <property type="project" value="TreeGrafter"/>
</dbReference>
<dbReference type="InterPro" id="IPR026784">
    <property type="entry name" value="Coact_PPARg"/>
</dbReference>